<reference evidence="8" key="1">
    <citation type="submission" date="2021-02" db="EMBL/GenBank/DDBJ databases">
        <authorList>
            <person name="Bekaert M."/>
        </authorList>
    </citation>
    <scope>NUCLEOTIDE SEQUENCE</scope>
    <source>
        <strain evidence="8">IoA-00</strain>
    </source>
</reference>
<evidence type="ECO:0000256" key="3">
    <source>
        <dbReference type="ARBA" id="ARBA00022737"/>
    </source>
</evidence>
<dbReference type="Proteomes" id="UP000675881">
    <property type="component" value="Chromosome 7"/>
</dbReference>
<sequence length="943" mass="108855">MDDEEDDSHYCLKCRRTIFGLDNYVKHRREGCRKEDVLCSSLYDSHQGNKKLNLLSFLKDADDVEIGGMSEELPSLMDAEEQLEQLFPLLSSHSVDQCPSCKANVQSHQIGKHLISHYHHHHQRKRTDNDALVLKYITDIVKEAPYQCQSCSFYCNWHKEFLLHWKTSHGPAQSSYVMLNHLDSKNHLEIVAVINRSVPIVIRKIILIPCDHCDEAFRLRISYKKHLFHYHPSETLENKKVEECEFCSDLFFSSDEYKDHVLNVHSTLCSQCALCGLRFPRSQDLGVHVRNKACKYTDEALSNVKKGNFKCEDCSHFNCDTMAMLYFHRAFKKHSTNSDPFRANCPLCNKTFPKTKLWQHLKVHDPDTSRCNECYRLFLTAEELRQHIKTSHLSTKGDFVCSECPYSNKKRLLRDLHFKRNHSSYKSNKITTIGYMNQDNMCSICNATFATSSELKSHFLIHSSNKPLICSDCGTFRAKRISEINRHKRLKHGNLNTLQSCSRCNYSTLSSQHLKKTYHDSAYYRKKLISMSFLLFQIVWNLRQCTNLMEGRASNRWLQFSLKSLFQRDSSKSNDRNVDSSFKFEVLKWIGIFIIIPPILNFAALQREEQDMKSERFDIGFSQNMYMNCSGEGLPTVIFDSPIGMSSDVWIPILNQLNKITKVCIYDRAGLGRSDMPKILNVSDPGELIVSKVAGAPFSSVRMVHDLHRLITYSFPQKQPFILVGAEVGAINMLMYSKIHNEQVSGLVLINPMTNSMFDTIGKDNSWQEFRDSTIIPWIRMLKLGALAGLNRLAVLSGILRPFKGFEHLIPSEVLRREKHHLCNPSRLEAALEEYLNLQQSTNQLDTTLNTAPKRSKSIDDITVMTGNYYDELYPPFLNQAWSRSAQDIVSRVPGCQHLVINGANRSMIYTHTLEIISPIRRMIKKFRKVTEKVILEPKQFSE</sequence>
<dbReference type="InterPro" id="IPR036236">
    <property type="entry name" value="Znf_C2H2_sf"/>
</dbReference>
<dbReference type="OrthoDB" id="6334376at2759"/>
<evidence type="ECO:0000313" key="9">
    <source>
        <dbReference type="Proteomes" id="UP000675881"/>
    </source>
</evidence>
<dbReference type="SUPFAM" id="SSF53474">
    <property type="entry name" value="alpha/beta-Hydrolases"/>
    <property type="match status" value="1"/>
</dbReference>
<dbReference type="PANTHER" id="PTHR24406">
    <property type="entry name" value="TRANSCRIPTIONAL REPRESSOR CTCFL-RELATED"/>
    <property type="match status" value="1"/>
</dbReference>
<protein>
    <submittedName>
        <fullName evidence="8">(salmon louse) hypothetical protein</fullName>
    </submittedName>
</protein>
<name>A0A7R8D2L8_LEPSM</name>
<dbReference type="InterPro" id="IPR050888">
    <property type="entry name" value="ZnF_C2H2-type_TF"/>
</dbReference>
<evidence type="ECO:0000256" key="6">
    <source>
        <dbReference type="ARBA" id="ARBA00023242"/>
    </source>
</evidence>
<dbReference type="InterPro" id="IPR000073">
    <property type="entry name" value="AB_hydrolase_1"/>
</dbReference>
<dbReference type="GO" id="GO:0005634">
    <property type="term" value="C:nucleus"/>
    <property type="evidence" value="ECO:0007669"/>
    <property type="project" value="UniProtKB-SubCell"/>
</dbReference>
<dbReference type="SMART" id="SM00355">
    <property type="entry name" value="ZnF_C2H2"/>
    <property type="match status" value="10"/>
</dbReference>
<organism evidence="8 9">
    <name type="scientific">Lepeophtheirus salmonis</name>
    <name type="common">Salmon louse</name>
    <name type="synonym">Caligus salmonis</name>
    <dbReference type="NCBI Taxonomy" id="72036"/>
    <lineage>
        <taxon>Eukaryota</taxon>
        <taxon>Metazoa</taxon>
        <taxon>Ecdysozoa</taxon>
        <taxon>Arthropoda</taxon>
        <taxon>Crustacea</taxon>
        <taxon>Multicrustacea</taxon>
        <taxon>Hexanauplia</taxon>
        <taxon>Copepoda</taxon>
        <taxon>Siphonostomatoida</taxon>
        <taxon>Caligidae</taxon>
        <taxon>Lepeophtheirus</taxon>
    </lineage>
</organism>
<keyword evidence="9" id="KW-1185">Reference proteome</keyword>
<evidence type="ECO:0000256" key="5">
    <source>
        <dbReference type="ARBA" id="ARBA00022833"/>
    </source>
</evidence>
<dbReference type="AlphaFoldDB" id="A0A7R8D2L8"/>
<evidence type="ECO:0000256" key="2">
    <source>
        <dbReference type="ARBA" id="ARBA00022723"/>
    </source>
</evidence>
<dbReference type="PROSITE" id="PS00028">
    <property type="entry name" value="ZINC_FINGER_C2H2_1"/>
    <property type="match status" value="4"/>
</dbReference>
<evidence type="ECO:0000259" key="7">
    <source>
        <dbReference type="PROSITE" id="PS50157"/>
    </source>
</evidence>
<dbReference type="PROSITE" id="PS50157">
    <property type="entry name" value="ZINC_FINGER_C2H2_2"/>
    <property type="match status" value="3"/>
</dbReference>
<keyword evidence="3" id="KW-0677">Repeat</keyword>
<keyword evidence="2" id="KW-0479">Metal-binding</keyword>
<dbReference type="InterPro" id="IPR029058">
    <property type="entry name" value="AB_hydrolase_fold"/>
</dbReference>
<keyword evidence="6" id="KW-0539">Nucleus</keyword>
<dbReference type="InterPro" id="IPR013087">
    <property type="entry name" value="Znf_C2H2_type"/>
</dbReference>
<dbReference type="Gene3D" id="3.30.160.60">
    <property type="entry name" value="Classic Zinc Finger"/>
    <property type="match status" value="3"/>
</dbReference>
<comment type="subcellular location">
    <subcellularLocation>
        <location evidence="1">Nucleus</location>
    </subcellularLocation>
</comment>
<evidence type="ECO:0000256" key="1">
    <source>
        <dbReference type="ARBA" id="ARBA00004123"/>
    </source>
</evidence>
<gene>
    <name evidence="8" type="ORF">LSAA_13433</name>
</gene>
<proteinExistence type="predicted"/>
<feature type="domain" description="C2H2-type" evidence="7">
    <location>
        <begin position="208"/>
        <end position="236"/>
    </location>
</feature>
<dbReference type="GO" id="GO:0008270">
    <property type="term" value="F:zinc ion binding"/>
    <property type="evidence" value="ECO:0007669"/>
    <property type="project" value="UniProtKB-KW"/>
</dbReference>
<dbReference type="Gene3D" id="3.40.50.1820">
    <property type="entry name" value="alpha/beta hydrolase"/>
    <property type="match status" value="1"/>
</dbReference>
<dbReference type="SUPFAM" id="SSF57667">
    <property type="entry name" value="beta-beta-alpha zinc fingers"/>
    <property type="match status" value="1"/>
</dbReference>
<evidence type="ECO:0000313" key="8">
    <source>
        <dbReference type="EMBL" id="CAF3002957.1"/>
    </source>
</evidence>
<dbReference type="EMBL" id="HG994586">
    <property type="protein sequence ID" value="CAF3002957.1"/>
    <property type="molecule type" value="Genomic_DNA"/>
</dbReference>
<evidence type="ECO:0000256" key="4">
    <source>
        <dbReference type="ARBA" id="ARBA00022771"/>
    </source>
</evidence>
<dbReference type="Pfam" id="PF00561">
    <property type="entry name" value="Abhydrolase_1"/>
    <property type="match status" value="1"/>
</dbReference>
<keyword evidence="4" id="KW-0863">Zinc-finger</keyword>
<feature type="domain" description="C2H2-type" evidence="7">
    <location>
        <begin position="440"/>
        <end position="467"/>
    </location>
</feature>
<feature type="domain" description="C2H2-type" evidence="7">
    <location>
        <begin position="369"/>
        <end position="397"/>
    </location>
</feature>
<keyword evidence="5" id="KW-0862">Zinc</keyword>
<accession>A0A7R8D2L8</accession>